<organism evidence="2 3">
    <name type="scientific">Pseudaquabacterium inlustre</name>
    <dbReference type="NCBI Taxonomy" id="2984192"/>
    <lineage>
        <taxon>Bacteria</taxon>
        <taxon>Pseudomonadati</taxon>
        <taxon>Pseudomonadota</taxon>
        <taxon>Betaproteobacteria</taxon>
        <taxon>Burkholderiales</taxon>
        <taxon>Sphaerotilaceae</taxon>
        <taxon>Pseudaquabacterium</taxon>
    </lineage>
</organism>
<dbReference type="Pfam" id="PF13884">
    <property type="entry name" value="Peptidase_S74"/>
    <property type="match status" value="1"/>
</dbReference>
<sequence>MKIDKPGRDTLESYFVKNAVPTQSNFEDLIGAGLNQRDDGIAKLPGEPLSLQADGGDGSQKKLLNLYRSFADAQPAWTLALNPRSDPRNAQTARAGLGVTTADGVPRLFIDQTSGNLGVGTLGSEARLDVAGTLKITASHNSVRDADSGLSYGGNQVIKGNAPQIDFIDTEHRDWAIHVNENRLYFIREPWEYQDLVLDGNGNVGMGTSQPRAKLEVRGGAIMPSFGAAAGSGIQFPCDAAGNNSDSAWLRYYARSGEACTLELGLNGKSDDHLALMPSGHVGIGTNEPRARLEVRGGAIMPAAGSSPTTGIQFPSDPGGGSGDTAWIRFFARSGEACNLEIGVANDGEDHISLMPSGNVGVGTRTPMGKLDVQGSIMAGNSDLYFTRTDHIHTGFGNTAGYAAIENAKDYNALMILGRATGVPNEGRRVEVWDYLRVNGRFIQNSDARAKQDVRALDLGLAEVLRLKPVAYRWKALRTDDDQLGLIAQDVREVIPQAVHVDDPKQPDSRLGISYDSLVAVLINAVQELAGRLQALEAADGRAGAASGVPGGAPAR</sequence>
<evidence type="ECO:0000313" key="2">
    <source>
        <dbReference type="EMBL" id="MEK8048732.1"/>
    </source>
</evidence>
<dbReference type="InterPro" id="IPR030392">
    <property type="entry name" value="S74_ICA"/>
</dbReference>
<accession>A0ABU9CA22</accession>
<comment type="caution">
    <text evidence="2">The sequence shown here is derived from an EMBL/GenBank/DDBJ whole genome shotgun (WGS) entry which is preliminary data.</text>
</comment>
<reference evidence="2 3" key="1">
    <citation type="submission" date="2024-04" db="EMBL/GenBank/DDBJ databases">
        <title>Novel species of the genus Ideonella isolated from streams.</title>
        <authorList>
            <person name="Lu H."/>
        </authorList>
    </citation>
    <scope>NUCLEOTIDE SEQUENCE [LARGE SCALE GENOMIC DNA]</scope>
    <source>
        <strain evidence="2 3">DXS22W</strain>
    </source>
</reference>
<evidence type="ECO:0000313" key="3">
    <source>
        <dbReference type="Proteomes" id="UP001365405"/>
    </source>
</evidence>
<keyword evidence="3" id="KW-1185">Reference proteome</keyword>
<dbReference type="InterPro" id="IPR036388">
    <property type="entry name" value="WH-like_DNA-bd_sf"/>
</dbReference>
<gene>
    <name evidence="2" type="ORF">AACH10_00605</name>
</gene>
<proteinExistence type="predicted"/>
<protein>
    <submittedName>
        <fullName evidence="2">Tail fiber domain-containing protein</fullName>
    </submittedName>
</protein>
<dbReference type="EMBL" id="JBBUTH010000001">
    <property type="protein sequence ID" value="MEK8048732.1"/>
    <property type="molecule type" value="Genomic_DNA"/>
</dbReference>
<dbReference type="RefSeq" id="WP_341408407.1">
    <property type="nucleotide sequence ID" value="NZ_JBBUTH010000001.1"/>
</dbReference>
<dbReference type="Proteomes" id="UP001365405">
    <property type="component" value="Unassembled WGS sequence"/>
</dbReference>
<name>A0ABU9CA22_9BURK</name>
<evidence type="ECO:0000259" key="1">
    <source>
        <dbReference type="PROSITE" id="PS51688"/>
    </source>
</evidence>
<dbReference type="Gene3D" id="1.10.10.10">
    <property type="entry name" value="Winged helix-like DNA-binding domain superfamily/Winged helix DNA-binding domain"/>
    <property type="match status" value="1"/>
</dbReference>
<dbReference type="PROSITE" id="PS51688">
    <property type="entry name" value="ICA"/>
    <property type="match status" value="1"/>
</dbReference>
<feature type="domain" description="Peptidase S74" evidence="1">
    <location>
        <begin position="446"/>
        <end position="540"/>
    </location>
</feature>